<name>A0A7K1UJK4_9MICC</name>
<dbReference type="SUPFAM" id="SSF52833">
    <property type="entry name" value="Thioredoxin-like"/>
    <property type="match status" value="1"/>
</dbReference>
<sequence>MGNRLGSAQSAYLRQHAQNPVDWWPWGAEAFAEAARRDVPVFVSIGYAACHWCHVMAHESFEDNDAAAFLNARFLSIKVDREEHPDVDDAYMAAVQAMTGQGGWPMSVFTLPDGRVFHAGTYFPPQRLGQVPSFMEVLHAVHEAWTHRRVQVQEQAARIAEALGSQRRRQAQLATTAAPTQGGEEPRSSLDSAETIGLNGGIGASAGSPGLSRAGFAGLADQVLEVLAADEDTVHGGFGAAPKFPPSPMLTWLLEESAWAQRPETAAEPGWPADAAHLSVEPAADRAGGLAMHTMEAMARSALFDQVEGGFARYTVDRAWQLPHFEKMLYDNAQLLGAYARLSVHPAAELAVQETASRAARMTIDWLQRRMLTDHGLLASSLDADTVTEGGSREEGATYLFSDQQLFQAGQEAGLSEPESRRLAELNFGVPADEHALRSGAPLNITDQTPRTLHFQDPLSTVDQQLWERVLPQLRQIRAARVQPARDDKVVAAWNAQAVRSIAEAAALWNDPELLVFAEVTADRLWQTHAQAHTSDSAAIFRTSYQGAHGGGLGTLADHAQVANMCFALVSAGAEGTTWLDRGTSVLRFVLNEFVEAGADQSALQVLDTLDTDGLLATVQGGAAEATPVDGPEPSSIAALAQALQQGEALGLAMQLPAVKPDPHPGKEGVLLPLQPADLLHHLALIGPQAPLAVGGSLLAAGRAVQRSPAFRVTSGSAEDIAEVRQAGTLLGIPVEPLGHGVVPSPDQELQLSICLNSTSGGMCLASQSTVAAALAQLNV</sequence>
<organism evidence="3 4">
    <name type="scientific">Nesterenkonia alkaliphila</name>
    <dbReference type="NCBI Taxonomy" id="1463631"/>
    <lineage>
        <taxon>Bacteria</taxon>
        <taxon>Bacillati</taxon>
        <taxon>Actinomycetota</taxon>
        <taxon>Actinomycetes</taxon>
        <taxon>Micrococcales</taxon>
        <taxon>Micrococcaceae</taxon>
        <taxon>Nesterenkonia</taxon>
    </lineage>
</organism>
<gene>
    <name evidence="3" type="ORF">GNZ21_09540</name>
</gene>
<protein>
    <submittedName>
        <fullName evidence="3">DUF255 domain-containing protein</fullName>
    </submittedName>
</protein>
<feature type="domain" description="Spermatogenesis-associated protein 20-like TRX" evidence="2">
    <location>
        <begin position="3"/>
        <end position="163"/>
    </location>
</feature>
<reference evidence="3 4" key="1">
    <citation type="submission" date="2019-12" db="EMBL/GenBank/DDBJ databases">
        <title>Nesterenkonia muleiensis sp. nov., a novel actinobacterium isolated from sap of Populus euphratica.</title>
        <authorList>
            <person name="Wang R."/>
        </authorList>
    </citation>
    <scope>NUCLEOTIDE SEQUENCE [LARGE SCALE GENOMIC DNA]</scope>
    <source>
        <strain evidence="3 4">F10</strain>
    </source>
</reference>
<comment type="caution">
    <text evidence="3">The sequence shown here is derived from an EMBL/GenBank/DDBJ whole genome shotgun (WGS) entry which is preliminary data.</text>
</comment>
<dbReference type="Proteomes" id="UP000460157">
    <property type="component" value="Unassembled WGS sequence"/>
</dbReference>
<dbReference type="InterPro" id="IPR004879">
    <property type="entry name" value="Ssp411-like_TRX"/>
</dbReference>
<dbReference type="InterPro" id="IPR008928">
    <property type="entry name" value="6-hairpin_glycosidase_sf"/>
</dbReference>
<dbReference type="Gene3D" id="3.40.30.10">
    <property type="entry name" value="Glutaredoxin"/>
    <property type="match status" value="1"/>
</dbReference>
<feature type="region of interest" description="Disordered" evidence="1">
    <location>
        <begin position="168"/>
        <end position="196"/>
    </location>
</feature>
<dbReference type="GO" id="GO:0005975">
    <property type="term" value="P:carbohydrate metabolic process"/>
    <property type="evidence" value="ECO:0007669"/>
    <property type="project" value="InterPro"/>
</dbReference>
<dbReference type="InterPro" id="IPR024705">
    <property type="entry name" value="Ssp411"/>
</dbReference>
<evidence type="ECO:0000313" key="3">
    <source>
        <dbReference type="EMBL" id="MVT26596.1"/>
    </source>
</evidence>
<dbReference type="PIRSF" id="PIRSF006402">
    <property type="entry name" value="UCP006402_thioredoxin"/>
    <property type="match status" value="1"/>
</dbReference>
<dbReference type="CDD" id="cd02955">
    <property type="entry name" value="SSP411"/>
    <property type="match status" value="1"/>
</dbReference>
<dbReference type="AlphaFoldDB" id="A0A7K1UJK4"/>
<evidence type="ECO:0000313" key="4">
    <source>
        <dbReference type="Proteomes" id="UP000460157"/>
    </source>
</evidence>
<dbReference type="PANTHER" id="PTHR42899">
    <property type="entry name" value="SPERMATOGENESIS-ASSOCIATED PROTEIN 20"/>
    <property type="match status" value="1"/>
</dbReference>
<dbReference type="SUPFAM" id="SSF48208">
    <property type="entry name" value="Six-hairpin glycosidases"/>
    <property type="match status" value="1"/>
</dbReference>
<evidence type="ECO:0000259" key="2">
    <source>
        <dbReference type="Pfam" id="PF03190"/>
    </source>
</evidence>
<dbReference type="RefSeq" id="WP_157323676.1">
    <property type="nucleotide sequence ID" value="NZ_BMFX01000017.1"/>
</dbReference>
<dbReference type="OrthoDB" id="9762614at2"/>
<dbReference type="PANTHER" id="PTHR42899:SF1">
    <property type="entry name" value="SPERMATOGENESIS-ASSOCIATED PROTEIN 20"/>
    <property type="match status" value="1"/>
</dbReference>
<dbReference type="EMBL" id="WRPM01000069">
    <property type="protein sequence ID" value="MVT26596.1"/>
    <property type="molecule type" value="Genomic_DNA"/>
</dbReference>
<accession>A0A7K1UJK4</accession>
<dbReference type="Pfam" id="PF03190">
    <property type="entry name" value="Thioredox_DsbH"/>
    <property type="match status" value="1"/>
</dbReference>
<feature type="compositionally biased region" description="Low complexity" evidence="1">
    <location>
        <begin position="171"/>
        <end position="181"/>
    </location>
</feature>
<proteinExistence type="predicted"/>
<evidence type="ECO:0000256" key="1">
    <source>
        <dbReference type="SAM" id="MobiDB-lite"/>
    </source>
</evidence>
<dbReference type="InterPro" id="IPR036249">
    <property type="entry name" value="Thioredoxin-like_sf"/>
</dbReference>
<keyword evidence="4" id="KW-1185">Reference proteome</keyword>